<dbReference type="InterPro" id="IPR050426">
    <property type="entry name" value="Glycosyltransferase_28"/>
</dbReference>
<dbReference type="SUPFAM" id="SSF53756">
    <property type="entry name" value="UDP-Glycosyltransferase/glycogen phosphorylase"/>
    <property type="match status" value="1"/>
</dbReference>
<proteinExistence type="predicted"/>
<evidence type="ECO:0000259" key="2">
    <source>
        <dbReference type="Pfam" id="PF03033"/>
    </source>
</evidence>
<evidence type="ECO:0000313" key="4">
    <source>
        <dbReference type="Proteomes" id="UP001501676"/>
    </source>
</evidence>
<dbReference type="RefSeq" id="WP_345731189.1">
    <property type="nucleotide sequence ID" value="NZ_BAAAYN010000039.1"/>
</dbReference>
<dbReference type="Gene3D" id="3.40.50.2000">
    <property type="entry name" value="Glycogen Phosphorylase B"/>
    <property type="match status" value="1"/>
</dbReference>
<evidence type="ECO:0000313" key="3">
    <source>
        <dbReference type="EMBL" id="GAA3392764.1"/>
    </source>
</evidence>
<feature type="domain" description="Glycosyltransferase family 28 N-terminal" evidence="2">
    <location>
        <begin position="3"/>
        <end position="141"/>
    </location>
</feature>
<dbReference type="InterPro" id="IPR004276">
    <property type="entry name" value="GlycoTrans_28_N"/>
</dbReference>
<dbReference type="PANTHER" id="PTHR48050">
    <property type="entry name" value="STEROL 3-BETA-GLUCOSYLTRANSFERASE"/>
    <property type="match status" value="1"/>
</dbReference>
<organism evidence="3 4">
    <name type="scientific">Cryptosporangium minutisporangium</name>
    <dbReference type="NCBI Taxonomy" id="113569"/>
    <lineage>
        <taxon>Bacteria</taxon>
        <taxon>Bacillati</taxon>
        <taxon>Actinomycetota</taxon>
        <taxon>Actinomycetes</taxon>
        <taxon>Cryptosporangiales</taxon>
        <taxon>Cryptosporangiaceae</taxon>
        <taxon>Cryptosporangium</taxon>
    </lineage>
</organism>
<reference evidence="4" key="1">
    <citation type="journal article" date="2019" name="Int. J. Syst. Evol. Microbiol.">
        <title>The Global Catalogue of Microorganisms (GCM) 10K type strain sequencing project: providing services to taxonomists for standard genome sequencing and annotation.</title>
        <authorList>
            <consortium name="The Broad Institute Genomics Platform"/>
            <consortium name="The Broad Institute Genome Sequencing Center for Infectious Disease"/>
            <person name="Wu L."/>
            <person name="Ma J."/>
        </authorList>
    </citation>
    <scope>NUCLEOTIDE SEQUENCE [LARGE SCALE GENOMIC DNA]</scope>
    <source>
        <strain evidence="4">JCM 9458</strain>
    </source>
</reference>
<sequence length="172" mass="18047">MKVLVLTLGTRGDVQPFVALARGLQQRGHQAVVAAPERLAGLATGNGVQFAALDDGPLRVLDTSSVVGDVAAGGARAKIRLMRQLPAMFTGVLDDCWQVASTGAGAGADVIVHNGQVIAGQHVAEKLGIPAVLALPMPMYVPTRQFPWPGQVHRAPHRTSPPTALRPHRPAR</sequence>
<accession>A0ABP6T672</accession>
<dbReference type="Proteomes" id="UP001501676">
    <property type="component" value="Unassembled WGS sequence"/>
</dbReference>
<name>A0ABP6T672_9ACTN</name>
<feature type="region of interest" description="Disordered" evidence="1">
    <location>
        <begin position="150"/>
        <end position="172"/>
    </location>
</feature>
<comment type="caution">
    <text evidence="3">The sequence shown here is derived from an EMBL/GenBank/DDBJ whole genome shotgun (WGS) entry which is preliminary data.</text>
</comment>
<evidence type="ECO:0000256" key="1">
    <source>
        <dbReference type="SAM" id="MobiDB-lite"/>
    </source>
</evidence>
<gene>
    <name evidence="3" type="ORF">GCM10020369_55680</name>
</gene>
<keyword evidence="4" id="KW-1185">Reference proteome</keyword>
<dbReference type="Pfam" id="PF03033">
    <property type="entry name" value="Glyco_transf_28"/>
    <property type="match status" value="1"/>
</dbReference>
<dbReference type="PANTHER" id="PTHR48050:SF13">
    <property type="entry name" value="STEROL 3-BETA-GLUCOSYLTRANSFERASE UGT80A2"/>
    <property type="match status" value="1"/>
</dbReference>
<protein>
    <recommendedName>
        <fullName evidence="2">Glycosyltransferase family 28 N-terminal domain-containing protein</fullName>
    </recommendedName>
</protein>
<dbReference type="EMBL" id="BAAAYN010000039">
    <property type="protein sequence ID" value="GAA3392764.1"/>
    <property type="molecule type" value="Genomic_DNA"/>
</dbReference>